<sequence length="23" mass="2533">RGEDDVVFVEEHCGAWRGSPACL</sequence>
<evidence type="ECO:0000313" key="1">
    <source>
        <dbReference type="EMBL" id="CAF4519427.1"/>
    </source>
</evidence>
<dbReference type="Proteomes" id="UP000682733">
    <property type="component" value="Unassembled WGS sequence"/>
</dbReference>
<feature type="non-terminal residue" evidence="1">
    <location>
        <position position="1"/>
    </location>
</feature>
<comment type="caution">
    <text evidence="1">The sequence shown here is derived from an EMBL/GenBank/DDBJ whole genome shotgun (WGS) entry which is preliminary data.</text>
</comment>
<accession>A0A8S2XYQ6</accession>
<name>A0A8S2XYQ6_9BILA</name>
<protein>
    <submittedName>
        <fullName evidence="1">Uncharacterized protein</fullName>
    </submittedName>
</protein>
<dbReference type="EMBL" id="CAJOBA010100810">
    <property type="protein sequence ID" value="CAF4519427.1"/>
    <property type="molecule type" value="Genomic_DNA"/>
</dbReference>
<organism evidence="1 2">
    <name type="scientific">Didymodactylos carnosus</name>
    <dbReference type="NCBI Taxonomy" id="1234261"/>
    <lineage>
        <taxon>Eukaryota</taxon>
        <taxon>Metazoa</taxon>
        <taxon>Spiralia</taxon>
        <taxon>Gnathifera</taxon>
        <taxon>Rotifera</taxon>
        <taxon>Eurotatoria</taxon>
        <taxon>Bdelloidea</taxon>
        <taxon>Philodinida</taxon>
        <taxon>Philodinidae</taxon>
        <taxon>Didymodactylos</taxon>
    </lineage>
</organism>
<gene>
    <name evidence="1" type="ORF">TMI583_LOCUS48660</name>
</gene>
<evidence type="ECO:0000313" key="2">
    <source>
        <dbReference type="Proteomes" id="UP000682733"/>
    </source>
</evidence>
<dbReference type="AlphaFoldDB" id="A0A8S2XYQ6"/>
<proteinExistence type="predicted"/>
<reference evidence="1" key="1">
    <citation type="submission" date="2021-02" db="EMBL/GenBank/DDBJ databases">
        <authorList>
            <person name="Nowell W R."/>
        </authorList>
    </citation>
    <scope>NUCLEOTIDE SEQUENCE</scope>
</reference>